<evidence type="ECO:0000313" key="2">
    <source>
        <dbReference type="EMBL" id="CAE7572197.1"/>
    </source>
</evidence>
<evidence type="ECO:0000313" key="3">
    <source>
        <dbReference type="Proteomes" id="UP000601435"/>
    </source>
</evidence>
<name>A0A812ULP5_9DINO</name>
<dbReference type="AlphaFoldDB" id="A0A812ULP5"/>
<protein>
    <submittedName>
        <fullName evidence="2">SMO1-3 protein</fullName>
    </submittedName>
</protein>
<reference evidence="2" key="1">
    <citation type="submission" date="2021-02" db="EMBL/GenBank/DDBJ databases">
        <authorList>
            <person name="Dougan E. K."/>
            <person name="Rhodes N."/>
            <person name="Thang M."/>
            <person name="Chan C."/>
        </authorList>
    </citation>
    <scope>NUCLEOTIDE SEQUENCE</scope>
</reference>
<dbReference type="EMBL" id="CAJNJA010027239">
    <property type="protein sequence ID" value="CAE7572197.1"/>
    <property type="molecule type" value="Genomic_DNA"/>
</dbReference>
<keyword evidence="1" id="KW-0175">Coiled coil</keyword>
<keyword evidence="3" id="KW-1185">Reference proteome</keyword>
<feature type="non-terminal residue" evidence="2">
    <location>
        <position position="1"/>
    </location>
</feature>
<dbReference type="Proteomes" id="UP000601435">
    <property type="component" value="Unassembled WGS sequence"/>
</dbReference>
<comment type="caution">
    <text evidence="2">The sequence shown here is derived from an EMBL/GenBank/DDBJ whole genome shotgun (WGS) entry which is preliminary data.</text>
</comment>
<gene>
    <name evidence="2" type="primary">SMO1-3</name>
    <name evidence="2" type="ORF">SNEC2469_LOCUS16699</name>
</gene>
<feature type="coiled-coil region" evidence="1">
    <location>
        <begin position="19"/>
        <end position="74"/>
    </location>
</feature>
<feature type="non-terminal residue" evidence="2">
    <location>
        <position position="186"/>
    </location>
</feature>
<proteinExistence type="predicted"/>
<evidence type="ECO:0000256" key="1">
    <source>
        <dbReference type="SAM" id="Coils"/>
    </source>
</evidence>
<organism evidence="2 3">
    <name type="scientific">Symbiodinium necroappetens</name>
    <dbReference type="NCBI Taxonomy" id="1628268"/>
    <lineage>
        <taxon>Eukaryota</taxon>
        <taxon>Sar</taxon>
        <taxon>Alveolata</taxon>
        <taxon>Dinophyceae</taxon>
        <taxon>Suessiales</taxon>
        <taxon>Symbiodiniaceae</taxon>
        <taxon>Symbiodinium</taxon>
    </lineage>
</organism>
<accession>A0A812ULP5</accession>
<sequence length="186" mass="19801">AHQRSLAAQAVQRQSVEQARAVELELEETTAALRRTEAACAAAQADVALAQQRYAAQEGQLEALSAEFEASEARSFELEGALTQQLRHLDPSIGHSLRGVSIHHLSAQFLELVLQAGLGMEASLEEAASCVAKERTEMVTCPRDGLQGSAYVDSIYGPENAGPATHMLSCSPRDAVGEVVGALDEF</sequence>
<dbReference type="OrthoDB" id="441592at2759"/>